<evidence type="ECO:0000259" key="2">
    <source>
        <dbReference type="PROSITE" id="PS50943"/>
    </source>
</evidence>
<reference evidence="3" key="2">
    <citation type="submission" date="2020-09" db="EMBL/GenBank/DDBJ databases">
        <authorList>
            <person name="Sun Q."/>
            <person name="Ohkuma M."/>
        </authorList>
    </citation>
    <scope>NUCLEOTIDE SEQUENCE</scope>
    <source>
        <strain evidence="3">JCM 3313</strain>
    </source>
</reference>
<dbReference type="RefSeq" id="WP_229795209.1">
    <property type="nucleotide sequence ID" value="NZ_BMRG01000002.1"/>
</dbReference>
<dbReference type="PANTHER" id="PTHR43236">
    <property type="entry name" value="ANTITOXIN HIGA1"/>
    <property type="match status" value="1"/>
</dbReference>
<dbReference type="Proteomes" id="UP000639606">
    <property type="component" value="Unassembled WGS sequence"/>
</dbReference>
<proteinExistence type="inferred from homology"/>
<dbReference type="Gene3D" id="1.10.10.2910">
    <property type="match status" value="1"/>
</dbReference>
<dbReference type="Gene3D" id="1.10.260.40">
    <property type="entry name" value="lambda repressor-like DNA-binding domains"/>
    <property type="match status" value="1"/>
</dbReference>
<protein>
    <recommendedName>
        <fullName evidence="2">HTH cro/C1-type domain-containing protein</fullName>
    </recommendedName>
</protein>
<keyword evidence="4" id="KW-1185">Reference proteome</keyword>
<dbReference type="AlphaFoldDB" id="A0A918AIZ2"/>
<dbReference type="Pfam" id="PF01381">
    <property type="entry name" value="HTH_3"/>
    <property type="match status" value="1"/>
</dbReference>
<dbReference type="InterPro" id="IPR010359">
    <property type="entry name" value="IrrE_HExxH"/>
</dbReference>
<feature type="domain" description="HTH cro/C1-type" evidence="2">
    <location>
        <begin position="9"/>
        <end position="63"/>
    </location>
</feature>
<reference evidence="3" key="1">
    <citation type="journal article" date="2014" name="Int. J. Syst. Evol. Microbiol.">
        <title>Complete genome sequence of Corynebacterium casei LMG S-19264T (=DSM 44701T), isolated from a smear-ripened cheese.</title>
        <authorList>
            <consortium name="US DOE Joint Genome Institute (JGI-PGF)"/>
            <person name="Walter F."/>
            <person name="Albersmeier A."/>
            <person name="Kalinowski J."/>
            <person name="Ruckert C."/>
        </authorList>
    </citation>
    <scope>NUCLEOTIDE SEQUENCE</scope>
    <source>
        <strain evidence="3">JCM 3313</strain>
    </source>
</reference>
<evidence type="ECO:0000313" key="4">
    <source>
        <dbReference type="Proteomes" id="UP000639606"/>
    </source>
</evidence>
<dbReference type="Pfam" id="PF06114">
    <property type="entry name" value="Peptidase_M78"/>
    <property type="match status" value="1"/>
</dbReference>
<dbReference type="PROSITE" id="PS50943">
    <property type="entry name" value="HTH_CROC1"/>
    <property type="match status" value="1"/>
</dbReference>
<dbReference type="CDD" id="cd00093">
    <property type="entry name" value="HTH_XRE"/>
    <property type="match status" value="1"/>
</dbReference>
<dbReference type="InterPro" id="IPR001387">
    <property type="entry name" value="Cro/C1-type_HTH"/>
</dbReference>
<dbReference type="SUPFAM" id="SSF47413">
    <property type="entry name" value="lambda repressor-like DNA-binding domains"/>
    <property type="match status" value="1"/>
</dbReference>
<dbReference type="EMBL" id="BMRG01000002">
    <property type="protein sequence ID" value="GGP44079.1"/>
    <property type="molecule type" value="Genomic_DNA"/>
</dbReference>
<dbReference type="GO" id="GO:0003677">
    <property type="term" value="F:DNA binding"/>
    <property type="evidence" value="ECO:0007669"/>
    <property type="project" value="InterPro"/>
</dbReference>
<comment type="similarity">
    <text evidence="1">Belongs to the short-chain fatty acyl-CoA assimilation regulator (ScfR) family.</text>
</comment>
<dbReference type="SMART" id="SM00530">
    <property type="entry name" value="HTH_XRE"/>
    <property type="match status" value="1"/>
</dbReference>
<evidence type="ECO:0000313" key="3">
    <source>
        <dbReference type="EMBL" id="GGP44079.1"/>
    </source>
</evidence>
<sequence>MEPQVGALIERARIVAGFSQRALADATGISQSTLSRIISGDRAAKMPEVVAIAWATGHTVAQLTGVGAVADRAQCVARATRDSGMEHMREALLHFLELNDYLDDQAVPAIVRDGRGALSAETEGRAAAERFRQEHHLGTQPLGDLVALIEQTTGIDVAVLDAGPDEHGLTMRDPTRGAVFIGVARTQNPMRQRSTLAHELGHVLFQDWRDSTAGNWSERTPAEVRADDFARHLLVPIDGLREFLGARETITRSDLSAIVQRFLVSPAIAAIALHQAEYIDTATKQEWMALSAPHLAIRFGWGDQYRALQVESDQRRAPQRLLARAIRGYVEDVLPVQAIATLRGVESAVVEADLGEAGVVPVERPVVWADPAELPDVHVDLEALDEALDALDGDPPDVRDAG</sequence>
<organism evidence="3 4">
    <name type="scientific">Saccharothrix coeruleofusca</name>
    <dbReference type="NCBI Taxonomy" id="33919"/>
    <lineage>
        <taxon>Bacteria</taxon>
        <taxon>Bacillati</taxon>
        <taxon>Actinomycetota</taxon>
        <taxon>Actinomycetes</taxon>
        <taxon>Pseudonocardiales</taxon>
        <taxon>Pseudonocardiaceae</taxon>
        <taxon>Saccharothrix</taxon>
    </lineage>
</organism>
<dbReference type="InterPro" id="IPR052345">
    <property type="entry name" value="Rad_response_metalloprotease"/>
</dbReference>
<gene>
    <name evidence="3" type="ORF">GCM10010185_14710</name>
</gene>
<accession>A0A918AIZ2</accession>
<evidence type="ECO:0000256" key="1">
    <source>
        <dbReference type="ARBA" id="ARBA00007227"/>
    </source>
</evidence>
<dbReference type="PANTHER" id="PTHR43236:SF2">
    <property type="entry name" value="BLL0069 PROTEIN"/>
    <property type="match status" value="1"/>
</dbReference>
<comment type="caution">
    <text evidence="3">The sequence shown here is derived from an EMBL/GenBank/DDBJ whole genome shotgun (WGS) entry which is preliminary data.</text>
</comment>
<dbReference type="InterPro" id="IPR010982">
    <property type="entry name" value="Lambda_DNA-bd_dom_sf"/>
</dbReference>
<name>A0A918AIZ2_9PSEU</name>